<dbReference type="EMBL" id="JACHHG010000016">
    <property type="protein sequence ID" value="MBB6099876.1"/>
    <property type="molecule type" value="Genomic_DNA"/>
</dbReference>
<organism evidence="2 3">
    <name type="scientific">Deinobacterium chartae</name>
    <dbReference type="NCBI Taxonomy" id="521158"/>
    <lineage>
        <taxon>Bacteria</taxon>
        <taxon>Thermotogati</taxon>
        <taxon>Deinococcota</taxon>
        <taxon>Deinococci</taxon>
        <taxon>Deinococcales</taxon>
        <taxon>Deinococcaceae</taxon>
        <taxon>Deinobacterium</taxon>
    </lineage>
</organism>
<keyword evidence="1" id="KW-0732">Signal</keyword>
<proteinExistence type="predicted"/>
<sequence length="131" mass="14155">MRTIGTLLRVLATAITLLAPAQAAGTVGIDPAAKLYTATPGGVIDATLKVYNPNPTKETLKVVTYFSDFTETPDGQTNYQEPGSHPRSASNWITVNPSELELTGQQTQELRYTIRVPEGLEAGTYLDRAVF</sequence>
<dbReference type="RefSeq" id="WP_183988613.1">
    <property type="nucleotide sequence ID" value="NZ_JACHHG010000016.1"/>
</dbReference>
<evidence type="ECO:0000313" key="3">
    <source>
        <dbReference type="Proteomes" id="UP000569951"/>
    </source>
</evidence>
<evidence type="ECO:0000256" key="1">
    <source>
        <dbReference type="SAM" id="SignalP"/>
    </source>
</evidence>
<feature type="signal peptide" evidence="1">
    <location>
        <begin position="1"/>
        <end position="23"/>
    </location>
</feature>
<accession>A0A841I4C4</accession>
<feature type="chain" id="PRO_5032786157" evidence="1">
    <location>
        <begin position="24"/>
        <end position="131"/>
    </location>
</feature>
<evidence type="ECO:0000313" key="2">
    <source>
        <dbReference type="EMBL" id="MBB6099876.1"/>
    </source>
</evidence>
<gene>
    <name evidence="2" type="ORF">HNR42_003336</name>
</gene>
<keyword evidence="3" id="KW-1185">Reference proteome</keyword>
<dbReference type="AlphaFoldDB" id="A0A841I4C4"/>
<name>A0A841I4C4_9DEIO</name>
<reference evidence="2 3" key="1">
    <citation type="submission" date="2020-08" db="EMBL/GenBank/DDBJ databases">
        <title>Genomic Encyclopedia of Type Strains, Phase IV (KMG-IV): sequencing the most valuable type-strain genomes for metagenomic binning, comparative biology and taxonomic classification.</title>
        <authorList>
            <person name="Goeker M."/>
        </authorList>
    </citation>
    <scope>NUCLEOTIDE SEQUENCE [LARGE SCALE GENOMIC DNA]</scope>
    <source>
        <strain evidence="2 3">DSM 21458</strain>
    </source>
</reference>
<comment type="caution">
    <text evidence="2">The sequence shown here is derived from an EMBL/GenBank/DDBJ whole genome shotgun (WGS) entry which is preliminary data.</text>
</comment>
<protein>
    <submittedName>
        <fullName evidence="2">Uncharacterized protein</fullName>
    </submittedName>
</protein>
<dbReference type="Proteomes" id="UP000569951">
    <property type="component" value="Unassembled WGS sequence"/>
</dbReference>